<reference evidence="1 2" key="1">
    <citation type="journal article" date="2010" name="Stand. Genomic Sci.">
        <title>Complete genome sequence of Segniliparus rotundus type strain (CDC 1076).</title>
        <authorList>
            <person name="Sikorski J."/>
            <person name="Lapidus A."/>
            <person name="Copeland A."/>
            <person name="Misra M."/>
            <person name="Glavina Del Rio T."/>
            <person name="Nolan M."/>
            <person name="Lucas S."/>
            <person name="Chen F."/>
            <person name="Tice H."/>
            <person name="Cheng J.F."/>
            <person name="Jando M."/>
            <person name="Schneider S."/>
            <person name="Bruce D."/>
            <person name="Goodwin L."/>
            <person name="Pitluck S."/>
            <person name="Liolios K."/>
            <person name="Mikhailova N."/>
            <person name="Pati A."/>
            <person name="Ivanova N."/>
            <person name="Mavromatis K."/>
            <person name="Chen A."/>
            <person name="Palaniappan K."/>
            <person name="Chertkov O."/>
            <person name="Land M."/>
            <person name="Hauser L."/>
            <person name="Chang Y.J."/>
            <person name="Jeffries C.D."/>
            <person name="Brettin T."/>
            <person name="Detter J.C."/>
            <person name="Han C."/>
            <person name="Rohde M."/>
            <person name="Goker M."/>
            <person name="Bristow J."/>
            <person name="Eisen J.A."/>
            <person name="Markowitz V."/>
            <person name="Hugenholtz P."/>
            <person name="Kyrpides N.C."/>
            <person name="Klenk H.P."/>
        </authorList>
    </citation>
    <scope>NUCLEOTIDE SEQUENCE [LARGE SCALE GENOMIC DNA]</scope>
    <source>
        <strain evidence="2">ATCC BAA-972 / CDC 1076 / CIP 108378 / DSM 44985 / JCM 13578</strain>
    </source>
</reference>
<evidence type="ECO:0000313" key="2">
    <source>
        <dbReference type="Proteomes" id="UP000002247"/>
    </source>
</evidence>
<dbReference type="OrthoDB" id="4555854at2"/>
<dbReference type="AlphaFoldDB" id="D6ZDZ2"/>
<keyword evidence="2" id="KW-1185">Reference proteome</keyword>
<dbReference type="HOGENOM" id="CLU_092061_0_0_11"/>
<name>D6ZDZ2_SEGRD</name>
<evidence type="ECO:0000313" key="1">
    <source>
        <dbReference type="EMBL" id="ADG97272.1"/>
    </source>
</evidence>
<dbReference type="STRING" id="640132.Srot_0793"/>
<accession>D6ZDZ2</accession>
<dbReference type="EMBL" id="CP001958">
    <property type="protein sequence ID" value="ADG97272.1"/>
    <property type="molecule type" value="Genomic_DNA"/>
</dbReference>
<dbReference type="RefSeq" id="WP_013137728.1">
    <property type="nucleotide sequence ID" value="NC_014168.1"/>
</dbReference>
<gene>
    <name evidence="1" type="ordered locus">Srot_0793</name>
</gene>
<dbReference type="Proteomes" id="UP000002247">
    <property type="component" value="Chromosome"/>
</dbReference>
<proteinExistence type="predicted"/>
<sequence length="190" mass="20850">MAGIVLLAVFGIATYATHFVRTQAEQKAKLAATPKSIQEAQDTVYRYYQRTLQDLPEGIELDNTRSLGASATVTACDDNAADKNNAPASYGDSRALIDHHSTDYPTLITKIGDIWRGWGWKVEQHEGTGALNRFGHSPDGYELSVTYSPLDPTATIYANSPCFPGDWTRYSSIPEARTITKDGPQPSHDK</sequence>
<protein>
    <submittedName>
        <fullName evidence="1">Uncharacterized protein</fullName>
    </submittedName>
</protein>
<dbReference type="KEGG" id="srt:Srot_0793"/>
<organism evidence="1 2">
    <name type="scientific">Segniliparus rotundus (strain ATCC BAA-972 / CDC 1076 / CIP 108378 / DSM 44985 / JCM 13578)</name>
    <dbReference type="NCBI Taxonomy" id="640132"/>
    <lineage>
        <taxon>Bacteria</taxon>
        <taxon>Bacillati</taxon>
        <taxon>Actinomycetota</taxon>
        <taxon>Actinomycetes</taxon>
        <taxon>Mycobacteriales</taxon>
        <taxon>Segniliparaceae</taxon>
        <taxon>Segniliparus</taxon>
    </lineage>
</organism>
<dbReference type="eggNOG" id="ENOG5031JXJ">
    <property type="taxonomic scope" value="Bacteria"/>
</dbReference>